<feature type="domain" description="Flagellar M-ring N-terminal" evidence="12">
    <location>
        <begin position="38"/>
        <end position="207"/>
    </location>
</feature>
<evidence type="ECO:0000256" key="1">
    <source>
        <dbReference type="ARBA" id="ARBA00004117"/>
    </source>
</evidence>
<evidence type="ECO:0000313" key="15">
    <source>
        <dbReference type="Proteomes" id="UP001354971"/>
    </source>
</evidence>
<dbReference type="Proteomes" id="UP001354971">
    <property type="component" value="Unassembled WGS sequence"/>
</dbReference>
<evidence type="ECO:0000256" key="3">
    <source>
        <dbReference type="ARBA" id="ARBA00007971"/>
    </source>
</evidence>
<dbReference type="Gene3D" id="3.30.300.30">
    <property type="match status" value="1"/>
</dbReference>
<protein>
    <recommendedName>
        <fullName evidence="9">Flagellar M-ring protein</fullName>
    </recommendedName>
</protein>
<proteinExistence type="inferred from homology"/>
<keyword evidence="5 11" id="KW-0812">Transmembrane</keyword>
<evidence type="ECO:0000256" key="8">
    <source>
        <dbReference type="ARBA" id="ARBA00023143"/>
    </source>
</evidence>
<dbReference type="PANTHER" id="PTHR30046">
    <property type="entry name" value="FLAGELLAR M-RING PROTEIN"/>
    <property type="match status" value="1"/>
</dbReference>
<comment type="function">
    <text evidence="9">The M ring may be actively involved in energy transduction.</text>
</comment>
<evidence type="ECO:0000256" key="10">
    <source>
        <dbReference type="SAM" id="MobiDB-lite"/>
    </source>
</evidence>
<evidence type="ECO:0000256" key="11">
    <source>
        <dbReference type="SAM" id="Phobius"/>
    </source>
</evidence>
<keyword evidence="14" id="KW-0966">Cell projection</keyword>
<comment type="subcellular location">
    <subcellularLocation>
        <location evidence="1 9">Bacterial flagellum basal body</location>
    </subcellularLocation>
    <subcellularLocation>
        <location evidence="2">Cell membrane</location>
        <topology evidence="2">Multi-pass membrane protein</topology>
    </subcellularLocation>
</comment>
<keyword evidence="8 9" id="KW-0975">Bacterial flagellum</keyword>
<organism evidence="14 15">
    <name type="scientific">Hyphobacterium lacteum</name>
    <dbReference type="NCBI Taxonomy" id="3116575"/>
    <lineage>
        <taxon>Bacteria</taxon>
        <taxon>Pseudomonadati</taxon>
        <taxon>Pseudomonadota</taxon>
        <taxon>Alphaproteobacteria</taxon>
        <taxon>Maricaulales</taxon>
        <taxon>Maricaulaceae</taxon>
        <taxon>Hyphobacterium</taxon>
    </lineage>
</organism>
<evidence type="ECO:0000256" key="4">
    <source>
        <dbReference type="ARBA" id="ARBA00022475"/>
    </source>
</evidence>
<dbReference type="RefSeq" id="WP_330198771.1">
    <property type="nucleotide sequence ID" value="NZ_JAZDRP010000003.1"/>
</dbReference>
<feature type="compositionally biased region" description="Polar residues" evidence="10">
    <location>
        <begin position="311"/>
        <end position="337"/>
    </location>
</feature>
<dbReference type="EMBL" id="JAZDRP010000003">
    <property type="protein sequence ID" value="MEE2526112.1"/>
    <property type="molecule type" value="Genomic_DNA"/>
</dbReference>
<keyword evidence="14" id="KW-0969">Cilium</keyword>
<dbReference type="InterPro" id="IPR043427">
    <property type="entry name" value="YscJ/FliF"/>
</dbReference>
<dbReference type="PANTHER" id="PTHR30046:SF0">
    <property type="entry name" value="FLAGELLAR M-RING PROTEIN"/>
    <property type="match status" value="1"/>
</dbReference>
<evidence type="ECO:0000256" key="7">
    <source>
        <dbReference type="ARBA" id="ARBA00023136"/>
    </source>
</evidence>
<dbReference type="InterPro" id="IPR000067">
    <property type="entry name" value="FlgMring_FliF"/>
</dbReference>
<dbReference type="Pfam" id="PF01514">
    <property type="entry name" value="YscJ_FliF"/>
    <property type="match status" value="1"/>
</dbReference>
<keyword evidence="6 11" id="KW-1133">Transmembrane helix</keyword>
<evidence type="ECO:0000256" key="5">
    <source>
        <dbReference type="ARBA" id="ARBA00022692"/>
    </source>
</evidence>
<sequence length="549" mass="57205">MDQLRSLGAMRLIAIFGLSAGLAAALLFFSFNMGGGSQALLYSGLDPSDSARVSEALDTAGIAYEFRGGGSSIYVARNQVDEARVRVASGGALNSGSVGYEIFDETDALGSTSFVQNMNAKRALEGELARTIQSLDNIDSARVHLVMPERRLFERDAAEPSASIVISARGNLTAEHAGIIRNIVASAVSGLSANDITIADTTGRLLASPQEGDSLGAAALEGRRAQMEEVYRQRILDLVEGVVGPGAARVQVSLELNRNSITESQELYDPEGSVLRSRTRSSEESTETDGSSNAVSASENLPDDGTAGSEGPQSARQSESSNDQQEFALSRTTTTRVTEAGQVERMSVAVAVDGTVQTEEDGTTTYVPRSAEEMAQITALVRSAMGFTQVEGGRQDSLEVTNIRFARADPTLGTPAASGFSINKNDIMRAAEIGVMFITALLVIFLVARPLAKNAAAAGPALAIASSGGAGAGVAAAIESGGEQPAIADQSGRQMPQPSASAAPAERDDGIDIAKIDGQVKASSIKKVAGVVNSHPDESLSILRTWMSE</sequence>
<keyword evidence="7 11" id="KW-0472">Membrane</keyword>
<dbReference type="InterPro" id="IPR045851">
    <property type="entry name" value="AMP-bd_C_sf"/>
</dbReference>
<feature type="region of interest" description="Disordered" evidence="10">
    <location>
        <begin position="263"/>
        <end position="337"/>
    </location>
</feature>
<evidence type="ECO:0000256" key="9">
    <source>
        <dbReference type="PIRNR" id="PIRNR004862"/>
    </source>
</evidence>
<evidence type="ECO:0000259" key="13">
    <source>
        <dbReference type="Pfam" id="PF08345"/>
    </source>
</evidence>
<keyword evidence="15" id="KW-1185">Reference proteome</keyword>
<evidence type="ECO:0000313" key="14">
    <source>
        <dbReference type="EMBL" id="MEE2526112.1"/>
    </source>
</evidence>
<evidence type="ECO:0000256" key="2">
    <source>
        <dbReference type="ARBA" id="ARBA00004651"/>
    </source>
</evidence>
<keyword evidence="14" id="KW-0282">Flagellum</keyword>
<name>A0ABU7LQD7_9PROT</name>
<dbReference type="PRINTS" id="PR01009">
    <property type="entry name" value="FLGMRINGFLIF"/>
</dbReference>
<comment type="caution">
    <text evidence="14">The sequence shown here is derived from an EMBL/GenBank/DDBJ whole genome shotgun (WGS) entry which is preliminary data.</text>
</comment>
<dbReference type="NCBIfam" id="TIGR00206">
    <property type="entry name" value="fliF"/>
    <property type="match status" value="1"/>
</dbReference>
<gene>
    <name evidence="14" type="primary">fliF</name>
    <name evidence="14" type="ORF">V0U79_07015</name>
</gene>
<dbReference type="PIRSF" id="PIRSF004862">
    <property type="entry name" value="FliF"/>
    <property type="match status" value="1"/>
</dbReference>
<feature type="region of interest" description="Disordered" evidence="10">
    <location>
        <begin position="483"/>
        <end position="509"/>
    </location>
</feature>
<evidence type="ECO:0000256" key="6">
    <source>
        <dbReference type="ARBA" id="ARBA00022989"/>
    </source>
</evidence>
<evidence type="ECO:0000259" key="12">
    <source>
        <dbReference type="Pfam" id="PF01514"/>
    </source>
</evidence>
<feature type="transmembrane region" description="Helical" evidence="11">
    <location>
        <begin position="427"/>
        <end position="448"/>
    </location>
</feature>
<feature type="domain" description="Flagellar M-ring C-terminal" evidence="13">
    <location>
        <begin position="241"/>
        <end position="405"/>
    </location>
</feature>
<keyword evidence="4" id="KW-1003">Cell membrane</keyword>
<feature type="compositionally biased region" description="Polar residues" evidence="10">
    <location>
        <begin position="289"/>
        <end position="299"/>
    </location>
</feature>
<dbReference type="InterPro" id="IPR006182">
    <property type="entry name" value="FliF_N_dom"/>
</dbReference>
<dbReference type="Pfam" id="PF08345">
    <property type="entry name" value="YscJ_FliF_C"/>
    <property type="match status" value="1"/>
</dbReference>
<comment type="similarity">
    <text evidence="3 9">Belongs to the FliF family.</text>
</comment>
<dbReference type="InterPro" id="IPR013556">
    <property type="entry name" value="Flag_M-ring_C"/>
</dbReference>
<reference evidence="14 15" key="1">
    <citation type="submission" date="2024-01" db="EMBL/GenBank/DDBJ databases">
        <title>Hyphobacterium bacterium isolated from marine sediment.</title>
        <authorList>
            <person name="Zhao S."/>
        </authorList>
    </citation>
    <scope>NUCLEOTIDE SEQUENCE [LARGE SCALE GENOMIC DNA]</scope>
    <source>
        <strain evidence="15">HN65</strain>
    </source>
</reference>
<accession>A0ABU7LQD7</accession>